<gene>
    <name evidence="1" type="ORF">AAFF_G00094980</name>
</gene>
<proteinExistence type="predicted"/>
<dbReference type="EMBL" id="JAINUG010000160">
    <property type="protein sequence ID" value="KAJ8391231.1"/>
    <property type="molecule type" value="Genomic_DNA"/>
</dbReference>
<name>A0AAD7RVL2_9TELE</name>
<sequence>MCSPLLEERGIEGLSLHGAEAVSRGDKSQKKVEDNVCWCRWVLRSGSAWAPAPSSRSVCGHTAIPPYRRPLN</sequence>
<keyword evidence="2" id="KW-1185">Reference proteome</keyword>
<evidence type="ECO:0000313" key="2">
    <source>
        <dbReference type="Proteomes" id="UP001221898"/>
    </source>
</evidence>
<evidence type="ECO:0000313" key="1">
    <source>
        <dbReference type="EMBL" id="KAJ8391231.1"/>
    </source>
</evidence>
<comment type="caution">
    <text evidence="1">The sequence shown here is derived from an EMBL/GenBank/DDBJ whole genome shotgun (WGS) entry which is preliminary data.</text>
</comment>
<protein>
    <submittedName>
        <fullName evidence="1">Uncharacterized protein</fullName>
    </submittedName>
</protein>
<organism evidence="1 2">
    <name type="scientific">Aldrovandia affinis</name>
    <dbReference type="NCBI Taxonomy" id="143900"/>
    <lineage>
        <taxon>Eukaryota</taxon>
        <taxon>Metazoa</taxon>
        <taxon>Chordata</taxon>
        <taxon>Craniata</taxon>
        <taxon>Vertebrata</taxon>
        <taxon>Euteleostomi</taxon>
        <taxon>Actinopterygii</taxon>
        <taxon>Neopterygii</taxon>
        <taxon>Teleostei</taxon>
        <taxon>Notacanthiformes</taxon>
        <taxon>Halosauridae</taxon>
        <taxon>Aldrovandia</taxon>
    </lineage>
</organism>
<dbReference type="Proteomes" id="UP001221898">
    <property type="component" value="Unassembled WGS sequence"/>
</dbReference>
<accession>A0AAD7RVL2</accession>
<reference evidence="1" key="1">
    <citation type="journal article" date="2023" name="Science">
        <title>Genome structures resolve the early diversification of teleost fishes.</title>
        <authorList>
            <person name="Parey E."/>
            <person name="Louis A."/>
            <person name="Montfort J."/>
            <person name="Bouchez O."/>
            <person name="Roques C."/>
            <person name="Iampietro C."/>
            <person name="Lluch J."/>
            <person name="Castinel A."/>
            <person name="Donnadieu C."/>
            <person name="Desvignes T."/>
            <person name="Floi Bucao C."/>
            <person name="Jouanno E."/>
            <person name="Wen M."/>
            <person name="Mejri S."/>
            <person name="Dirks R."/>
            <person name="Jansen H."/>
            <person name="Henkel C."/>
            <person name="Chen W.J."/>
            <person name="Zahm M."/>
            <person name="Cabau C."/>
            <person name="Klopp C."/>
            <person name="Thompson A.W."/>
            <person name="Robinson-Rechavi M."/>
            <person name="Braasch I."/>
            <person name="Lecointre G."/>
            <person name="Bobe J."/>
            <person name="Postlethwait J.H."/>
            <person name="Berthelot C."/>
            <person name="Roest Crollius H."/>
            <person name="Guiguen Y."/>
        </authorList>
    </citation>
    <scope>NUCLEOTIDE SEQUENCE</scope>
    <source>
        <strain evidence="1">NC1722</strain>
    </source>
</reference>
<dbReference type="AlphaFoldDB" id="A0AAD7RVL2"/>